<keyword evidence="3" id="KW-1185">Reference proteome</keyword>
<protein>
    <submittedName>
        <fullName evidence="2">Uncharacterized protein</fullName>
    </submittedName>
</protein>
<dbReference type="RefSeq" id="WP_179587717.1">
    <property type="nucleotide sequence ID" value="NZ_JACBYR010000001.1"/>
</dbReference>
<keyword evidence="1" id="KW-1133">Transmembrane helix</keyword>
<proteinExistence type="predicted"/>
<dbReference type="EMBL" id="JACBYR010000001">
    <property type="protein sequence ID" value="NYE83973.1"/>
    <property type="molecule type" value="Genomic_DNA"/>
</dbReference>
<reference evidence="2 3" key="1">
    <citation type="submission" date="2020-07" db="EMBL/GenBank/DDBJ databases">
        <title>Genomic Encyclopedia of Type Strains, Phase IV (KMG-V): Genome sequencing to study the core and pangenomes of soil and plant-associated prokaryotes.</title>
        <authorList>
            <person name="Whitman W."/>
        </authorList>
    </citation>
    <scope>NUCLEOTIDE SEQUENCE [LARGE SCALE GENOMIC DNA]</scope>
    <source>
        <strain evidence="2 3">SAS40</strain>
    </source>
</reference>
<evidence type="ECO:0000313" key="2">
    <source>
        <dbReference type="EMBL" id="NYE83973.1"/>
    </source>
</evidence>
<evidence type="ECO:0000256" key="1">
    <source>
        <dbReference type="SAM" id="Phobius"/>
    </source>
</evidence>
<gene>
    <name evidence="2" type="ORF">FHW18_003244</name>
</gene>
<evidence type="ECO:0000313" key="3">
    <source>
        <dbReference type="Proteomes" id="UP000542125"/>
    </source>
</evidence>
<keyword evidence="1" id="KW-0472">Membrane</keyword>
<keyword evidence="1" id="KW-0812">Transmembrane</keyword>
<accession>A0A7Y9IVW9</accession>
<sequence>MRIVMVVAGVVLMALGLIWVLQGINVLPGSFMTGQMQWAVYGAIAFVVGLLLFVRGRRRI</sequence>
<organism evidence="2 3">
    <name type="scientific">Pigmentiphaga litoralis</name>
    <dbReference type="NCBI Taxonomy" id="516702"/>
    <lineage>
        <taxon>Bacteria</taxon>
        <taxon>Pseudomonadati</taxon>
        <taxon>Pseudomonadota</taxon>
        <taxon>Betaproteobacteria</taxon>
        <taxon>Burkholderiales</taxon>
        <taxon>Alcaligenaceae</taxon>
        <taxon>Pigmentiphaga</taxon>
    </lineage>
</organism>
<name>A0A7Y9IVW9_9BURK</name>
<feature type="transmembrane region" description="Helical" evidence="1">
    <location>
        <begin position="39"/>
        <end position="56"/>
    </location>
</feature>
<dbReference type="Proteomes" id="UP000542125">
    <property type="component" value="Unassembled WGS sequence"/>
</dbReference>
<comment type="caution">
    <text evidence="2">The sequence shown here is derived from an EMBL/GenBank/DDBJ whole genome shotgun (WGS) entry which is preliminary data.</text>
</comment>
<dbReference type="AlphaFoldDB" id="A0A7Y9IVW9"/>